<dbReference type="SMART" id="SM00028">
    <property type="entry name" value="TPR"/>
    <property type="match status" value="10"/>
</dbReference>
<dbReference type="AlphaFoldDB" id="A0A6P2UMU2"/>
<evidence type="ECO:0000256" key="7">
    <source>
        <dbReference type="ARBA" id="ARBA00022803"/>
    </source>
</evidence>
<dbReference type="Gene3D" id="1.25.40.10">
    <property type="entry name" value="Tetratricopeptide repeat domain"/>
    <property type="match status" value="5"/>
</dbReference>
<dbReference type="InterPro" id="IPR019734">
    <property type="entry name" value="TPR_rpt"/>
</dbReference>
<feature type="repeat" description="TPR" evidence="8">
    <location>
        <begin position="139"/>
        <end position="172"/>
    </location>
</feature>
<dbReference type="SUPFAM" id="SSF48452">
    <property type="entry name" value="TPR-like"/>
    <property type="match status" value="2"/>
</dbReference>
<dbReference type="GO" id="GO:0097363">
    <property type="term" value="F:protein O-acetylglucosaminyltransferase activity"/>
    <property type="evidence" value="ECO:0007669"/>
    <property type="project" value="UniProtKB-EC"/>
</dbReference>
<evidence type="ECO:0000313" key="10">
    <source>
        <dbReference type="EMBL" id="VWC75137.1"/>
    </source>
</evidence>
<protein>
    <recommendedName>
        <fullName evidence="3">protein O-GlcNAc transferase</fullName>
        <ecNumber evidence="3">2.4.1.255</ecNumber>
    </recommendedName>
</protein>
<reference evidence="10 11" key="1">
    <citation type="submission" date="2019-09" db="EMBL/GenBank/DDBJ databases">
        <authorList>
            <person name="Depoorter E."/>
        </authorList>
    </citation>
    <scope>NUCLEOTIDE SEQUENCE [LARGE SCALE GENOMIC DNA]</scope>
    <source>
        <strain evidence="10">R-18109</strain>
    </source>
</reference>
<accession>A0A6P2UMU2</accession>
<dbReference type="PROSITE" id="PS50005">
    <property type="entry name" value="TPR"/>
    <property type="match status" value="6"/>
</dbReference>
<proteinExistence type="inferred from homology"/>
<dbReference type="Pfam" id="PF13181">
    <property type="entry name" value="TPR_8"/>
    <property type="match status" value="1"/>
</dbReference>
<dbReference type="Pfam" id="PF13432">
    <property type="entry name" value="TPR_16"/>
    <property type="match status" value="2"/>
</dbReference>
<keyword evidence="5" id="KW-0808">Transferase</keyword>
<keyword evidence="4" id="KW-0328">Glycosyltransferase</keyword>
<evidence type="ECO:0000256" key="6">
    <source>
        <dbReference type="ARBA" id="ARBA00022737"/>
    </source>
</evidence>
<dbReference type="SUPFAM" id="SSF53756">
    <property type="entry name" value="UDP-Glycosyltransferase/glycogen phosphorylase"/>
    <property type="match status" value="1"/>
</dbReference>
<dbReference type="Pfam" id="PF13844">
    <property type="entry name" value="Glyco_transf_41"/>
    <property type="match status" value="2"/>
</dbReference>
<dbReference type="InterPro" id="IPR029489">
    <property type="entry name" value="OGT/SEC/SPY_C"/>
</dbReference>
<dbReference type="Gene3D" id="3.40.50.11380">
    <property type="match status" value="1"/>
</dbReference>
<evidence type="ECO:0000256" key="3">
    <source>
        <dbReference type="ARBA" id="ARBA00011970"/>
    </source>
</evidence>
<dbReference type="InterPro" id="IPR051939">
    <property type="entry name" value="Glycosyltr_41/O-GlcNAc_trsf"/>
</dbReference>
<evidence type="ECO:0000256" key="5">
    <source>
        <dbReference type="ARBA" id="ARBA00022679"/>
    </source>
</evidence>
<comment type="pathway">
    <text evidence="1">Protein modification; protein glycosylation.</text>
</comment>
<dbReference type="EC" id="2.4.1.255" evidence="3"/>
<comment type="similarity">
    <text evidence="2">Belongs to the glycosyltransferase 41 family. O-GlcNAc transferase subfamily.</text>
</comment>
<dbReference type="Pfam" id="PF14559">
    <property type="entry name" value="TPR_19"/>
    <property type="match status" value="1"/>
</dbReference>
<dbReference type="Gene3D" id="3.40.50.2000">
    <property type="entry name" value="Glycogen Phosphorylase B"/>
    <property type="match status" value="1"/>
</dbReference>
<evidence type="ECO:0000259" key="9">
    <source>
        <dbReference type="Pfam" id="PF13844"/>
    </source>
</evidence>
<feature type="repeat" description="TPR" evidence="8">
    <location>
        <begin position="343"/>
        <end position="376"/>
    </location>
</feature>
<dbReference type="RefSeq" id="WP_174951066.1">
    <property type="nucleotide sequence ID" value="NZ_CABVQH010000008.1"/>
</dbReference>
<gene>
    <name evidence="10" type="ORF">BLA18109_02834</name>
</gene>
<keyword evidence="6" id="KW-0677">Repeat</keyword>
<evidence type="ECO:0000256" key="1">
    <source>
        <dbReference type="ARBA" id="ARBA00004922"/>
    </source>
</evidence>
<evidence type="ECO:0000313" key="11">
    <source>
        <dbReference type="Proteomes" id="UP000494260"/>
    </source>
</evidence>
<evidence type="ECO:0000256" key="2">
    <source>
        <dbReference type="ARBA" id="ARBA00005386"/>
    </source>
</evidence>
<feature type="domain" description="O-GlcNAc transferase C-terminal" evidence="9">
    <location>
        <begin position="420"/>
        <end position="578"/>
    </location>
</feature>
<feature type="domain" description="O-GlcNAc transferase C-terminal" evidence="9">
    <location>
        <begin position="596"/>
        <end position="770"/>
    </location>
</feature>
<feature type="repeat" description="TPR" evidence="8">
    <location>
        <begin position="173"/>
        <end position="206"/>
    </location>
</feature>
<evidence type="ECO:0000256" key="4">
    <source>
        <dbReference type="ARBA" id="ARBA00022676"/>
    </source>
</evidence>
<sequence>MTPAPTLAYAREQHLAGNLPGARTLYEALLAGDPDNDELRMRLGILELQCGNAAGALAQLDRAVALAPHDARHHVARGHVLHTLGRHAGAADTLRAALALDPGNADTHAALGNALQALGDHAGAIDAYRHALVLDPSNADVANNLGNSHRQLGAADAAEHAYRTALAAQPAHALALTNLGTLLDARGLHDDALMLLHDAVKVAPDAPASLINLGAALCARCAFAAAAAHLAHAAALAPDDADAAYNLGNALLGLGRHAQAADQYRHAIALQPGHADALNNLGTVCERLGDTAAAARAFDAALHARPGFVAAHNNAANLLRRLGLHDDAIAHLRAALASAPDHSATHNHLGNVLKDDGALDAAIDSYRRALACDPGNAVAHSNLVYALNFQSEHPEAVLAEALNWSARHETPGSAVATTPARARAPDARLRIGYVGADFREHCQALFLVPLLSHHDRRAFEITGYASVARPDALTARLAGYADRWHDVHGLDDAALAQRIRDDGIDILVDLTMHMAEGRPGLFAHRPAPVQAIWLAYPGTSGLASIDFRLTDPHLDPPGHDDFYRERSIRLADTFWCYDPLADTPAVGPLPALDAGHVTFGCLNNPCKLTDRTLRLWAGLFARLPDARLVVMAPQGAGRIRLVERLHAHGIEPGRVDCVPYRPRADYLAAYLGIDIALDTFPYNGHTTTLDALWMGAPVVSRVGRTAVGRGGLSQLANLGLQALAAGSDAAFVDIAAALARDLPALAALRGELRARVARSPLMDGARFAREIEAAYRRMWRDA</sequence>
<feature type="repeat" description="TPR" evidence="8">
    <location>
        <begin position="105"/>
        <end position="138"/>
    </location>
</feature>
<dbReference type="PANTHER" id="PTHR44835:SF1">
    <property type="entry name" value="PROTEIN O-GLCNAC TRANSFERASE"/>
    <property type="match status" value="1"/>
</dbReference>
<feature type="repeat" description="TPR" evidence="8">
    <location>
        <begin position="241"/>
        <end position="274"/>
    </location>
</feature>
<dbReference type="InterPro" id="IPR011990">
    <property type="entry name" value="TPR-like_helical_dom_sf"/>
</dbReference>
<keyword evidence="7 8" id="KW-0802">TPR repeat</keyword>
<evidence type="ECO:0000256" key="8">
    <source>
        <dbReference type="PROSITE-ProRule" id="PRU00339"/>
    </source>
</evidence>
<dbReference type="PANTHER" id="PTHR44835">
    <property type="entry name" value="UDP-N-ACETYLGLUCOSAMINE--PEPTIDE N-ACETYLGLUCOSAMINYLTRANSFERASE SPINDLY-RELATED"/>
    <property type="match status" value="1"/>
</dbReference>
<dbReference type="Proteomes" id="UP000494260">
    <property type="component" value="Unassembled WGS sequence"/>
</dbReference>
<organism evidence="10 11">
    <name type="scientific">Burkholderia lata (strain ATCC 17760 / DSM 23089 / LMG 22485 / NCIMB 9086 / R18194 / 383)</name>
    <dbReference type="NCBI Taxonomy" id="482957"/>
    <lineage>
        <taxon>Bacteria</taxon>
        <taxon>Pseudomonadati</taxon>
        <taxon>Pseudomonadota</taxon>
        <taxon>Betaproteobacteria</taxon>
        <taxon>Burkholderiales</taxon>
        <taxon>Burkholderiaceae</taxon>
        <taxon>Burkholderia</taxon>
        <taxon>Burkholderia cepacia complex</taxon>
    </lineage>
</organism>
<dbReference type="EMBL" id="CABVQH010000008">
    <property type="protein sequence ID" value="VWC75137.1"/>
    <property type="molecule type" value="Genomic_DNA"/>
</dbReference>
<dbReference type="Pfam" id="PF13414">
    <property type="entry name" value="TPR_11"/>
    <property type="match status" value="1"/>
</dbReference>
<name>A0A6P2UMU2_BURL3</name>
<feature type="repeat" description="TPR" evidence="8">
    <location>
        <begin position="275"/>
        <end position="308"/>
    </location>
</feature>